<evidence type="ECO:0000313" key="4">
    <source>
        <dbReference type="Proteomes" id="UP000075840"/>
    </source>
</evidence>
<evidence type="ECO:0000256" key="1">
    <source>
        <dbReference type="SAM" id="MobiDB-lite"/>
    </source>
</evidence>
<keyword evidence="4" id="KW-1185">Reference proteome</keyword>
<dbReference type="EnsemblMetazoa" id="AARA001279-RA">
    <property type="protein sequence ID" value="AARA001279-PA"/>
    <property type="gene ID" value="AARA001279"/>
</dbReference>
<dbReference type="VEuPathDB" id="VectorBase:AARA001279"/>
<keyword evidence="2" id="KW-0732">Signal</keyword>
<feature type="compositionally biased region" description="Low complexity" evidence="1">
    <location>
        <begin position="82"/>
        <end position="100"/>
    </location>
</feature>
<feature type="chain" id="PRO_5043411044" evidence="2">
    <location>
        <begin position="23"/>
        <end position="119"/>
    </location>
</feature>
<dbReference type="Proteomes" id="UP000075840">
    <property type="component" value="Unassembled WGS sequence"/>
</dbReference>
<feature type="compositionally biased region" description="Pro residues" evidence="1">
    <location>
        <begin position="110"/>
        <end position="119"/>
    </location>
</feature>
<feature type="region of interest" description="Disordered" evidence="1">
    <location>
        <begin position="81"/>
        <end position="119"/>
    </location>
</feature>
<sequence length="119" mass="11957">MAAKLIVVASALLVAVAPFAASNPVRPLPISLQSNLGAQKNMDIHLPEGATSVTADTINNLSIVFADTVYILADGSVVPENPTTTTGLPPLSTTTATPPANGGGTGSPVITPPTFPGRK</sequence>
<reference evidence="3" key="1">
    <citation type="submission" date="2022-08" db="UniProtKB">
        <authorList>
            <consortium name="EnsemblMetazoa"/>
        </authorList>
    </citation>
    <scope>IDENTIFICATION</scope>
    <source>
        <strain evidence="3">Dongola</strain>
    </source>
</reference>
<feature type="signal peptide" evidence="2">
    <location>
        <begin position="1"/>
        <end position="22"/>
    </location>
</feature>
<name>A0A182HJ66_ANOAR</name>
<dbReference type="AlphaFoldDB" id="A0A182HJ66"/>
<evidence type="ECO:0000313" key="3">
    <source>
        <dbReference type="EnsemblMetazoa" id="AARA001279-PA"/>
    </source>
</evidence>
<evidence type="ECO:0000256" key="2">
    <source>
        <dbReference type="SAM" id="SignalP"/>
    </source>
</evidence>
<dbReference type="EMBL" id="APCN01002127">
    <property type="status" value="NOT_ANNOTATED_CDS"/>
    <property type="molecule type" value="Genomic_DNA"/>
</dbReference>
<proteinExistence type="predicted"/>
<protein>
    <submittedName>
        <fullName evidence="3">Uncharacterized protein</fullName>
    </submittedName>
</protein>
<organism evidence="3 4">
    <name type="scientific">Anopheles arabiensis</name>
    <name type="common">Mosquito</name>
    <dbReference type="NCBI Taxonomy" id="7173"/>
    <lineage>
        <taxon>Eukaryota</taxon>
        <taxon>Metazoa</taxon>
        <taxon>Ecdysozoa</taxon>
        <taxon>Arthropoda</taxon>
        <taxon>Hexapoda</taxon>
        <taxon>Insecta</taxon>
        <taxon>Pterygota</taxon>
        <taxon>Neoptera</taxon>
        <taxon>Endopterygota</taxon>
        <taxon>Diptera</taxon>
        <taxon>Nematocera</taxon>
        <taxon>Culicoidea</taxon>
        <taxon>Culicidae</taxon>
        <taxon>Anophelinae</taxon>
        <taxon>Anopheles</taxon>
    </lineage>
</organism>
<accession>A0A182HJ66</accession>